<dbReference type="PROSITE" id="PS00107">
    <property type="entry name" value="PROTEIN_KINASE_ATP"/>
    <property type="match status" value="1"/>
</dbReference>
<dbReference type="InterPro" id="IPR008271">
    <property type="entry name" value="Ser/Thr_kinase_AS"/>
</dbReference>
<dbReference type="Proteomes" id="UP000604046">
    <property type="component" value="Unassembled WGS sequence"/>
</dbReference>
<organism evidence="10 11">
    <name type="scientific">Symbiodinium natans</name>
    <dbReference type="NCBI Taxonomy" id="878477"/>
    <lineage>
        <taxon>Eukaryota</taxon>
        <taxon>Sar</taxon>
        <taxon>Alveolata</taxon>
        <taxon>Dinophyceae</taxon>
        <taxon>Suessiales</taxon>
        <taxon>Symbiodiniaceae</taxon>
        <taxon>Symbiodinium</taxon>
    </lineage>
</organism>
<dbReference type="OrthoDB" id="68483at2759"/>
<dbReference type="Gene3D" id="1.10.510.10">
    <property type="entry name" value="Transferase(Phosphotransferase) domain 1"/>
    <property type="match status" value="1"/>
</dbReference>
<dbReference type="InterPro" id="IPR011009">
    <property type="entry name" value="Kinase-like_dom_sf"/>
</dbReference>
<evidence type="ECO:0000256" key="2">
    <source>
        <dbReference type="ARBA" id="ARBA00022679"/>
    </source>
</evidence>
<sequence>MGCVASRQEVYDEIPESAEFFRRYALGKKLGEGAFGQVRLATEITTKKEFAVKVADVRTQESRNVVGVSKRRKRNIEREIYMWRLASEAKITQVTSLEAAFYCGGFYYMVCEICKRNLMQHLLHVKTLAEDEFATLASEMLKGIHHLHTIGLVHRDIKPENFLCADKTGFQLKLCDFGLALKQPRKGKLSGIGGTAPYMAPETLVLRRGLQSKPTFHKEVDVWAFGVILYLILFGKFPYMPPGEATAETMKHAIKHDNPPLHFPESQSSLALMLTTRVLVRDPRRRITAKDALQDPFVLQANAHASRQDSRGSDLRVSVRDAKDMAEKLREFQISENTQQDLESRLKTVTAKSGGIWFSEGDETLVSPTQSLNSVSARADSRIKKDKKPVSRDKFGTHSGVVSE</sequence>
<reference evidence="10" key="1">
    <citation type="submission" date="2021-02" db="EMBL/GenBank/DDBJ databases">
        <authorList>
            <person name="Dougan E. K."/>
            <person name="Rhodes N."/>
            <person name="Thang M."/>
            <person name="Chan C."/>
        </authorList>
    </citation>
    <scope>NUCLEOTIDE SEQUENCE</scope>
</reference>
<feature type="domain" description="Protein kinase" evidence="9">
    <location>
        <begin position="24"/>
        <end position="298"/>
    </location>
</feature>
<evidence type="ECO:0000256" key="5">
    <source>
        <dbReference type="ARBA" id="ARBA00022840"/>
    </source>
</evidence>
<feature type="compositionally biased region" description="Basic and acidic residues" evidence="8">
    <location>
        <begin position="379"/>
        <end position="396"/>
    </location>
</feature>
<dbReference type="AlphaFoldDB" id="A0A812TTN3"/>
<feature type="binding site" evidence="6">
    <location>
        <position position="53"/>
    </location>
    <ligand>
        <name>ATP</name>
        <dbReference type="ChEBI" id="CHEBI:30616"/>
    </ligand>
</feature>
<dbReference type="SMART" id="SM00220">
    <property type="entry name" value="S_TKc"/>
    <property type="match status" value="1"/>
</dbReference>
<evidence type="ECO:0000256" key="8">
    <source>
        <dbReference type="SAM" id="MobiDB-lite"/>
    </source>
</evidence>
<dbReference type="PANTHER" id="PTHR24349">
    <property type="entry name" value="SERINE/THREONINE-PROTEIN KINASE"/>
    <property type="match status" value="1"/>
</dbReference>
<proteinExistence type="inferred from homology"/>
<dbReference type="EMBL" id="CAJNDS010002593">
    <property type="protein sequence ID" value="CAE7537502.1"/>
    <property type="molecule type" value="Genomic_DNA"/>
</dbReference>
<gene>
    <name evidence="10" type="primary">CAMK2D</name>
    <name evidence="10" type="ORF">SNAT2548_LOCUS30127</name>
</gene>
<dbReference type="InterPro" id="IPR000719">
    <property type="entry name" value="Prot_kinase_dom"/>
</dbReference>
<keyword evidence="4" id="KW-0418">Kinase</keyword>
<keyword evidence="1 7" id="KW-0723">Serine/threonine-protein kinase</keyword>
<dbReference type="InterPro" id="IPR050205">
    <property type="entry name" value="CDPK_Ser/Thr_kinases"/>
</dbReference>
<evidence type="ECO:0000313" key="11">
    <source>
        <dbReference type="Proteomes" id="UP000604046"/>
    </source>
</evidence>
<evidence type="ECO:0000256" key="6">
    <source>
        <dbReference type="PROSITE-ProRule" id="PRU10141"/>
    </source>
</evidence>
<name>A0A812TTN3_9DINO</name>
<keyword evidence="3 6" id="KW-0547">Nucleotide-binding</keyword>
<dbReference type="GO" id="GO:0004674">
    <property type="term" value="F:protein serine/threonine kinase activity"/>
    <property type="evidence" value="ECO:0007669"/>
    <property type="project" value="UniProtKB-KW"/>
</dbReference>
<accession>A0A812TTN3</accession>
<keyword evidence="2" id="KW-0808">Transferase</keyword>
<evidence type="ECO:0000313" key="10">
    <source>
        <dbReference type="EMBL" id="CAE7537502.1"/>
    </source>
</evidence>
<protein>
    <submittedName>
        <fullName evidence="10">CAMK2D protein</fullName>
    </submittedName>
</protein>
<evidence type="ECO:0000256" key="3">
    <source>
        <dbReference type="ARBA" id="ARBA00022741"/>
    </source>
</evidence>
<evidence type="ECO:0000259" key="9">
    <source>
        <dbReference type="PROSITE" id="PS50011"/>
    </source>
</evidence>
<dbReference type="InterPro" id="IPR017441">
    <property type="entry name" value="Protein_kinase_ATP_BS"/>
</dbReference>
<dbReference type="PROSITE" id="PS50011">
    <property type="entry name" value="PROTEIN_KINASE_DOM"/>
    <property type="match status" value="1"/>
</dbReference>
<keyword evidence="5 6" id="KW-0067">ATP-binding</keyword>
<dbReference type="Pfam" id="PF00069">
    <property type="entry name" value="Pkinase"/>
    <property type="match status" value="1"/>
</dbReference>
<dbReference type="GO" id="GO:0005524">
    <property type="term" value="F:ATP binding"/>
    <property type="evidence" value="ECO:0007669"/>
    <property type="project" value="UniProtKB-UniRule"/>
</dbReference>
<evidence type="ECO:0000256" key="4">
    <source>
        <dbReference type="ARBA" id="ARBA00022777"/>
    </source>
</evidence>
<feature type="region of interest" description="Disordered" evidence="8">
    <location>
        <begin position="369"/>
        <end position="404"/>
    </location>
</feature>
<evidence type="ECO:0000256" key="1">
    <source>
        <dbReference type="ARBA" id="ARBA00022527"/>
    </source>
</evidence>
<comment type="similarity">
    <text evidence="7">Belongs to the protein kinase superfamily.</text>
</comment>
<evidence type="ECO:0000256" key="7">
    <source>
        <dbReference type="RuleBase" id="RU000304"/>
    </source>
</evidence>
<dbReference type="PROSITE" id="PS00108">
    <property type="entry name" value="PROTEIN_KINASE_ST"/>
    <property type="match status" value="1"/>
</dbReference>
<feature type="non-terminal residue" evidence="10">
    <location>
        <position position="1"/>
    </location>
</feature>
<dbReference type="SUPFAM" id="SSF56112">
    <property type="entry name" value="Protein kinase-like (PK-like)"/>
    <property type="match status" value="1"/>
</dbReference>
<comment type="caution">
    <text evidence="10">The sequence shown here is derived from an EMBL/GenBank/DDBJ whole genome shotgun (WGS) entry which is preliminary data.</text>
</comment>
<keyword evidence="11" id="KW-1185">Reference proteome</keyword>